<dbReference type="Proteomes" id="UP000076078">
    <property type="component" value="Unassembled WGS sequence"/>
</dbReference>
<dbReference type="OrthoDB" id="27842at2759"/>
<dbReference type="InParanoid" id="A0A151Z723"/>
<dbReference type="InterPro" id="IPR032675">
    <property type="entry name" value="LRR_dom_sf"/>
</dbReference>
<dbReference type="Gene3D" id="3.80.10.10">
    <property type="entry name" value="Ribonuclease Inhibitor"/>
    <property type="match status" value="1"/>
</dbReference>
<accession>A0A151Z723</accession>
<dbReference type="AlphaFoldDB" id="A0A151Z723"/>
<protein>
    <submittedName>
        <fullName evidence="1">Uncharacterized protein</fullName>
    </submittedName>
</protein>
<gene>
    <name evidence="1" type="ORF">DLAC_09703</name>
</gene>
<dbReference type="EMBL" id="LODT01000039">
    <property type="protein sequence ID" value="KYQ89735.1"/>
    <property type="molecule type" value="Genomic_DNA"/>
</dbReference>
<proteinExistence type="predicted"/>
<organism evidence="1 2">
    <name type="scientific">Tieghemostelium lacteum</name>
    <name type="common">Slime mold</name>
    <name type="synonym">Dictyostelium lacteum</name>
    <dbReference type="NCBI Taxonomy" id="361077"/>
    <lineage>
        <taxon>Eukaryota</taxon>
        <taxon>Amoebozoa</taxon>
        <taxon>Evosea</taxon>
        <taxon>Eumycetozoa</taxon>
        <taxon>Dictyostelia</taxon>
        <taxon>Dictyosteliales</taxon>
        <taxon>Raperosteliaceae</taxon>
        <taxon>Tieghemostelium</taxon>
    </lineage>
</organism>
<name>A0A151Z723_TIELA</name>
<comment type="caution">
    <text evidence="1">The sequence shown here is derived from an EMBL/GenBank/DDBJ whole genome shotgun (WGS) entry which is preliminary data.</text>
</comment>
<sequence length="569" mass="67084">MTLPNYLIQNILEKLINKFRDINYIIEFFQKFTLISHEWNKHVINKVRFTLLINQDRYERYPLEKWVFFTEKYQLKYHGVFYHNIDMLSDKINDKINEIAISHIDKWKDLIPIFKNIEIVNINMNTRGLVPWEEQFQPLENVTFLLSINADGYSDGDLHQPDPQWLESVIVQDYFKSLSLQGISFPEFDFNIPIKSKLQKLELKNIQIDKTSLMNLLKNSPNLVRLSMIQFSPLQPFNSLNNVLECISVHLVNLDHITIVSSKIGVSYQDLHQFLNKVKIREMFLKLDIIEFQQSYKEVKKTFILNRNIQSFVYLPLRQKTSPQIGPFYLLDVWKDLSNIRKLEISHSLNSCVLHLKELTKLQSITITDCDNVKEYENLCKIIQFNTPSLQKFTICSYESQPKIWSDILIKNNYIRVISVKSMKIQSLIDLLNSNHPTLISIDVTFLSIPDENVVIDLIKAIKTNKTIQNLQIIVTSDRVYLKANATYNTVLWYTDILSHNHTLEQLQFLWIYPMQEYESEELNRVYDNLGKAISNNSAIKNLHFPFGDFSNDHFSARTKVLNKYFCLF</sequence>
<dbReference type="SUPFAM" id="SSF52047">
    <property type="entry name" value="RNI-like"/>
    <property type="match status" value="1"/>
</dbReference>
<evidence type="ECO:0000313" key="1">
    <source>
        <dbReference type="EMBL" id="KYQ89735.1"/>
    </source>
</evidence>
<reference evidence="1 2" key="1">
    <citation type="submission" date="2015-12" db="EMBL/GenBank/DDBJ databases">
        <title>Dictyostelia acquired genes for synthesis and detection of signals that induce cell-type specialization by lateral gene transfer from prokaryotes.</title>
        <authorList>
            <person name="Gloeckner G."/>
            <person name="Schaap P."/>
        </authorList>
    </citation>
    <scope>NUCLEOTIDE SEQUENCE [LARGE SCALE GENOMIC DNA]</scope>
    <source>
        <strain evidence="1 2">TK</strain>
    </source>
</reference>
<keyword evidence="2" id="KW-1185">Reference proteome</keyword>
<evidence type="ECO:0000313" key="2">
    <source>
        <dbReference type="Proteomes" id="UP000076078"/>
    </source>
</evidence>